<reference evidence="2 3" key="1">
    <citation type="submission" date="2024-08" db="EMBL/GenBank/DDBJ databases">
        <title>Genome sequence of Streptomyces aureus CACIA-1.46HGO.</title>
        <authorList>
            <person name="Evangelista-Martinez Z."/>
        </authorList>
    </citation>
    <scope>NUCLEOTIDE SEQUENCE [LARGE SCALE GENOMIC DNA]</scope>
    <source>
        <strain evidence="2 3">CACIA-1.46HGO</strain>
    </source>
</reference>
<proteinExistence type="predicted"/>
<feature type="compositionally biased region" description="Basic and acidic residues" evidence="1">
    <location>
        <begin position="129"/>
        <end position="150"/>
    </location>
</feature>
<dbReference type="EMBL" id="JBGOSP010000009">
    <property type="protein sequence ID" value="MFA3838563.1"/>
    <property type="molecule type" value="Genomic_DNA"/>
</dbReference>
<feature type="region of interest" description="Disordered" evidence="1">
    <location>
        <begin position="129"/>
        <end position="156"/>
    </location>
</feature>
<gene>
    <name evidence="2" type="ORF">ACEG43_20700</name>
</gene>
<evidence type="ECO:0000256" key="1">
    <source>
        <dbReference type="SAM" id="MobiDB-lite"/>
    </source>
</evidence>
<comment type="caution">
    <text evidence="2">The sequence shown here is derived from an EMBL/GenBank/DDBJ whole genome shotgun (WGS) entry which is preliminary data.</text>
</comment>
<keyword evidence="3" id="KW-1185">Reference proteome</keyword>
<organism evidence="2 3">
    <name type="scientific">Streptomyces aureus</name>
    <dbReference type="NCBI Taxonomy" id="193461"/>
    <lineage>
        <taxon>Bacteria</taxon>
        <taxon>Bacillati</taxon>
        <taxon>Actinomycetota</taxon>
        <taxon>Actinomycetes</taxon>
        <taxon>Kitasatosporales</taxon>
        <taxon>Streptomycetaceae</taxon>
        <taxon>Streptomyces</taxon>
    </lineage>
</organism>
<dbReference type="RefSeq" id="WP_372563661.1">
    <property type="nucleotide sequence ID" value="NZ_JBGOSP010000009.1"/>
</dbReference>
<protein>
    <submittedName>
        <fullName evidence="2">Uncharacterized protein</fullName>
    </submittedName>
</protein>
<sequence length="156" mass="16767">MLPADMATGGVSAAAAADLKVGAGVLQTFKQRVDKLLAEFEGSAGSAAKVGGHQVSRAALSGVGEFHEADGLHTQYDQVHRQITHLSKMLSLQIEAMGIAAHGAEIGFDNLEDDQRRRYWAIQVRIDREHDAAEQKKSGEPAPERSDAKKSTKGYQ</sequence>
<dbReference type="Proteomes" id="UP001571476">
    <property type="component" value="Unassembled WGS sequence"/>
</dbReference>
<evidence type="ECO:0000313" key="3">
    <source>
        <dbReference type="Proteomes" id="UP001571476"/>
    </source>
</evidence>
<name>A0ABV4SJT2_9ACTN</name>
<evidence type="ECO:0000313" key="2">
    <source>
        <dbReference type="EMBL" id="MFA3838563.1"/>
    </source>
</evidence>
<accession>A0ABV4SJT2</accession>